<keyword evidence="3" id="KW-1185">Reference proteome</keyword>
<evidence type="ECO:0000313" key="2">
    <source>
        <dbReference type="EMBL" id="PFH45946.1"/>
    </source>
</evidence>
<evidence type="ECO:0000313" key="3">
    <source>
        <dbReference type="Proteomes" id="UP000242287"/>
    </source>
</evidence>
<dbReference type="OrthoDB" id="3063971at2759"/>
<organism evidence="2 3">
    <name type="scientific">Amanita thiersii Skay4041</name>
    <dbReference type="NCBI Taxonomy" id="703135"/>
    <lineage>
        <taxon>Eukaryota</taxon>
        <taxon>Fungi</taxon>
        <taxon>Dikarya</taxon>
        <taxon>Basidiomycota</taxon>
        <taxon>Agaricomycotina</taxon>
        <taxon>Agaricomycetes</taxon>
        <taxon>Agaricomycetidae</taxon>
        <taxon>Agaricales</taxon>
        <taxon>Pluteineae</taxon>
        <taxon>Amanitaceae</taxon>
        <taxon>Amanita</taxon>
    </lineage>
</organism>
<dbReference type="Proteomes" id="UP000242287">
    <property type="component" value="Unassembled WGS sequence"/>
</dbReference>
<gene>
    <name evidence="2" type="ORF">AMATHDRAFT_70853</name>
</gene>
<sequence>MCESNSSEWAVCINRSNDLRIESDDPFQPPIQRLSPEILAYVFVQCVEDIIPRNDTRNLPLLICQVCSHWRALAIRTPRLWNTLSIVLRQAIPLSDAQFRESVDSWINRSGTSLPLTLGISLYEPSSIWTHGLALFTAILAVFWTYAPRWESISINISWDTNDDDQFEFPGLVNTPLLRSFSLSMPSSMGPPTLPFESCPLLTHLDWGSRIPSPVETSFPWHQLTHLQIGMGYSYYRTLDIIERCTELVECCVNFTPVSELLTESLAGRPKVVHPNLRVLHLYLDDEVISLLDCLILPALEDLTLNNAGYYLNDGLFLPSDEALIGLFTRSSCKLLKLELHEPGYNSTGLLACLEHESCQSLRELTIHSATDPPILNDYALTGMTRFPEKLDDLVCPNLSRLHLGVWALMTPGLLGTMVLSRCSSDDIRNQLSCFTLRYMDPASGYMIDPKDEALLAEAQKRGCTVLYSRYHLVTSSDEASSTDDEETDEEMDGDTNGVNEDMEMNG</sequence>
<protein>
    <submittedName>
        <fullName evidence="2">Uncharacterized protein</fullName>
    </submittedName>
</protein>
<feature type="region of interest" description="Disordered" evidence="1">
    <location>
        <begin position="476"/>
        <end position="507"/>
    </location>
</feature>
<name>A0A2A9NDU1_9AGAR</name>
<proteinExistence type="predicted"/>
<dbReference type="STRING" id="703135.A0A2A9NDU1"/>
<reference evidence="2 3" key="1">
    <citation type="submission" date="2014-02" db="EMBL/GenBank/DDBJ databases">
        <title>Transposable element dynamics among asymbiotic and ectomycorrhizal Amanita fungi.</title>
        <authorList>
            <consortium name="DOE Joint Genome Institute"/>
            <person name="Hess J."/>
            <person name="Skrede I."/>
            <person name="Wolfe B."/>
            <person name="LaButti K."/>
            <person name="Ohm R.A."/>
            <person name="Grigoriev I.V."/>
            <person name="Pringle A."/>
        </authorList>
    </citation>
    <scope>NUCLEOTIDE SEQUENCE [LARGE SCALE GENOMIC DNA]</scope>
    <source>
        <strain evidence="2 3">SKay4041</strain>
    </source>
</reference>
<evidence type="ECO:0000256" key="1">
    <source>
        <dbReference type="SAM" id="MobiDB-lite"/>
    </source>
</evidence>
<accession>A0A2A9NDU1</accession>
<dbReference type="Gene3D" id="1.20.1280.50">
    <property type="match status" value="1"/>
</dbReference>
<dbReference type="EMBL" id="KZ302262">
    <property type="protein sequence ID" value="PFH45946.1"/>
    <property type="molecule type" value="Genomic_DNA"/>
</dbReference>
<feature type="compositionally biased region" description="Acidic residues" evidence="1">
    <location>
        <begin position="481"/>
        <end position="494"/>
    </location>
</feature>
<dbReference type="AlphaFoldDB" id="A0A2A9NDU1"/>